<gene>
    <name evidence="1" type="ORF">MSBR3_0791</name>
</gene>
<dbReference type="AlphaFoldDB" id="A0A0E3SG46"/>
<reference evidence="1" key="1">
    <citation type="submission" date="2014-07" db="EMBL/GenBank/DDBJ databases">
        <title>Methanogenic archaea and the global carbon cycle.</title>
        <authorList>
            <person name="Henriksen J.R."/>
            <person name="Luke J."/>
            <person name="Reinhart S."/>
            <person name="Benedict M.N."/>
            <person name="Youngblut N.D."/>
            <person name="Metcalf M.E."/>
            <person name="Whitaker R.J."/>
            <person name="Metcalf W.W."/>
        </authorList>
    </citation>
    <scope>NUCLEOTIDE SEQUENCE [LARGE SCALE GENOMIC DNA]</scope>
    <source>
        <strain evidence="1">3</strain>
    </source>
</reference>
<dbReference type="InterPro" id="IPR016024">
    <property type="entry name" value="ARM-type_fold"/>
</dbReference>
<dbReference type="KEGG" id="mbak:MSBR3_0791"/>
<dbReference type="HOGENOM" id="CLU_716907_0_0_2"/>
<keyword evidence="2" id="KW-1185">Reference proteome</keyword>
<dbReference type="InterPro" id="IPR011990">
    <property type="entry name" value="TPR-like_helical_dom_sf"/>
</dbReference>
<sequence>MRQQNLIIKQLAQKIVNFIEPVIPYLVIGSKKAAEEACKKVGSEVWETEKKLWEKLCSIGYIELKETAGDMVVAPSDTDVRQVFTQEILKLLEGNPDLVKEVSSFMDYKAVQKLMTEDSSARITKQTLEQGSKQTLLDRTRVLDEFNGLLEAFISRENISKSPERYEMPATEKPVTGLGVVGEKSHSDLRIEQIAEIKHIKKPNFEKASAESTDNEIQDRVQKAKALLLLISRLEKPEKDEIMEEILDFASRIQYGDLRSQALSLAVLYLNGPKKAESIEKALESASHIQDENERALVLSSLLPHLKGPGKEELIENIFCSSHHLQYGDTKFQILSSLVPHLYGLKNEAIIERALELIEVIFSDYQKVQALSFLIPYLNEQRKEEILEQALQLAFGLKDKDMRPEALSYVLPHLEEPRKEEIFKKALNMASMVKSELQKAEALSSLAPYIDELEKE</sequence>
<proteinExistence type="predicted"/>
<dbReference type="Proteomes" id="UP000033066">
    <property type="component" value="Chromosome"/>
</dbReference>
<organism evidence="1 2">
    <name type="scientific">Methanosarcina barkeri 3</name>
    <dbReference type="NCBI Taxonomy" id="1434107"/>
    <lineage>
        <taxon>Archaea</taxon>
        <taxon>Methanobacteriati</taxon>
        <taxon>Methanobacteriota</taxon>
        <taxon>Stenosarchaea group</taxon>
        <taxon>Methanomicrobia</taxon>
        <taxon>Methanosarcinales</taxon>
        <taxon>Methanosarcinaceae</taxon>
        <taxon>Methanosarcina</taxon>
    </lineage>
</organism>
<evidence type="ECO:0000313" key="1">
    <source>
        <dbReference type="EMBL" id="AKB81369.1"/>
    </source>
</evidence>
<dbReference type="OrthoDB" id="135461at2157"/>
<accession>A0A0E3SG46</accession>
<evidence type="ECO:0000313" key="2">
    <source>
        <dbReference type="Proteomes" id="UP000033066"/>
    </source>
</evidence>
<dbReference type="RefSeq" id="WP_048106693.1">
    <property type="nucleotide sequence ID" value="NZ_CP009517.1"/>
</dbReference>
<dbReference type="SUPFAM" id="SSF48371">
    <property type="entry name" value="ARM repeat"/>
    <property type="match status" value="1"/>
</dbReference>
<dbReference type="Gene3D" id="1.25.40.10">
    <property type="entry name" value="Tetratricopeptide repeat domain"/>
    <property type="match status" value="2"/>
</dbReference>
<dbReference type="GeneID" id="24788280"/>
<protein>
    <submittedName>
        <fullName evidence="1">Uncharacterized protein</fullName>
    </submittedName>
</protein>
<dbReference type="EMBL" id="CP009517">
    <property type="protein sequence ID" value="AKB81369.1"/>
    <property type="molecule type" value="Genomic_DNA"/>
</dbReference>
<name>A0A0E3SG46_METBA</name>
<dbReference type="PATRIC" id="fig|1434107.4.peg.1048"/>
<dbReference type="STRING" id="1434107.MSBR3_0791"/>